<organism evidence="1 2">
    <name type="scientific">Pristionchus pacificus</name>
    <name type="common">Parasitic nematode worm</name>
    <dbReference type="NCBI Taxonomy" id="54126"/>
    <lineage>
        <taxon>Eukaryota</taxon>
        <taxon>Metazoa</taxon>
        <taxon>Ecdysozoa</taxon>
        <taxon>Nematoda</taxon>
        <taxon>Chromadorea</taxon>
        <taxon>Rhabditida</taxon>
        <taxon>Rhabditina</taxon>
        <taxon>Diplogasteromorpha</taxon>
        <taxon>Diplogasteroidea</taxon>
        <taxon>Neodiplogasteridae</taxon>
        <taxon>Pristionchus</taxon>
    </lineage>
</organism>
<sequence length="153" mass="17238">MKLEPGAEPAKDCHVVIFFHFSSLLEGDESSPLDIELSNYPIVQAVHIFIIFIALPPVILLLTQLSRIALHHNCKQALKPFSRDYFEFLLHAWASAFMLSIGAHIAFVACDFFNGRYVTERNDDPPIRLLIFAMQTTSALLELNILSILPICV</sequence>
<dbReference type="EnsemblMetazoa" id="PPA41696.1">
    <property type="protein sequence ID" value="PPA41696.1"/>
    <property type="gene ID" value="WBGene00280065"/>
</dbReference>
<reference evidence="1" key="2">
    <citation type="submission" date="2022-06" db="UniProtKB">
        <authorList>
            <consortium name="EnsemblMetazoa"/>
        </authorList>
    </citation>
    <scope>IDENTIFICATION</scope>
    <source>
        <strain evidence="1">PS312</strain>
    </source>
</reference>
<dbReference type="Proteomes" id="UP000005239">
    <property type="component" value="Unassembled WGS sequence"/>
</dbReference>
<accession>A0A8R1YYQ2</accession>
<name>A0A2A6CMS8_PRIPA</name>
<evidence type="ECO:0000313" key="2">
    <source>
        <dbReference type="Proteomes" id="UP000005239"/>
    </source>
</evidence>
<accession>A0A2A6CMS8</accession>
<evidence type="ECO:0000313" key="1">
    <source>
        <dbReference type="EnsemblMetazoa" id="PPA41696.1"/>
    </source>
</evidence>
<keyword evidence="2" id="KW-1185">Reference proteome</keyword>
<proteinExistence type="predicted"/>
<dbReference type="AlphaFoldDB" id="A0A2A6CMS8"/>
<protein>
    <submittedName>
        <fullName evidence="1">Uncharacterized protein</fullName>
    </submittedName>
</protein>
<reference evidence="2" key="1">
    <citation type="journal article" date="2008" name="Nat. Genet.">
        <title>The Pristionchus pacificus genome provides a unique perspective on nematode lifestyle and parasitism.</title>
        <authorList>
            <person name="Dieterich C."/>
            <person name="Clifton S.W."/>
            <person name="Schuster L.N."/>
            <person name="Chinwalla A."/>
            <person name="Delehaunty K."/>
            <person name="Dinkelacker I."/>
            <person name="Fulton L."/>
            <person name="Fulton R."/>
            <person name="Godfrey J."/>
            <person name="Minx P."/>
            <person name="Mitreva M."/>
            <person name="Roeseler W."/>
            <person name="Tian H."/>
            <person name="Witte H."/>
            <person name="Yang S.P."/>
            <person name="Wilson R.K."/>
            <person name="Sommer R.J."/>
        </authorList>
    </citation>
    <scope>NUCLEOTIDE SEQUENCE [LARGE SCALE GENOMIC DNA]</scope>
    <source>
        <strain evidence="2">PS312</strain>
    </source>
</reference>
<gene>
    <name evidence="1" type="primary">WBGene00280065</name>
</gene>